<keyword evidence="8" id="KW-0448">Lipopolysaccharide biosynthesis</keyword>
<evidence type="ECO:0000256" key="1">
    <source>
        <dbReference type="ARBA" id="ARBA00004713"/>
    </source>
</evidence>
<accession>A0A1D8P8H2</accession>
<comment type="catalytic activity">
    <reaction evidence="6 8">
        <text>lipid IVA (E. coli) + CMP-3-deoxy-beta-D-manno-octulosonate = alpha-Kdo-(2-&gt;6)-lipid IVA (E. coli) + CMP + H(+)</text>
        <dbReference type="Rhea" id="RHEA:28066"/>
        <dbReference type="ChEBI" id="CHEBI:15378"/>
        <dbReference type="ChEBI" id="CHEBI:58603"/>
        <dbReference type="ChEBI" id="CHEBI:60364"/>
        <dbReference type="ChEBI" id="CHEBI:60377"/>
        <dbReference type="ChEBI" id="CHEBI:85987"/>
        <dbReference type="EC" id="2.4.99.12"/>
    </reaction>
</comment>
<evidence type="ECO:0000256" key="3">
    <source>
        <dbReference type="ARBA" id="ARBA00019077"/>
    </source>
</evidence>
<dbReference type="Gene3D" id="3.40.50.11720">
    <property type="entry name" value="3-Deoxy-D-manno-octulosonic-acid transferase, N-terminal domain"/>
    <property type="match status" value="1"/>
</dbReference>
<dbReference type="Pfam" id="PF04413">
    <property type="entry name" value="Glycos_transf_N"/>
    <property type="match status" value="1"/>
</dbReference>
<dbReference type="GO" id="GO:0009244">
    <property type="term" value="P:lipopolysaccharide core region biosynthetic process"/>
    <property type="evidence" value="ECO:0007669"/>
    <property type="project" value="UniProtKB-UniRule"/>
</dbReference>
<dbReference type="EC" id="2.4.99.12" evidence="2 8"/>
<dbReference type="InterPro" id="IPR038107">
    <property type="entry name" value="Glycos_transf_N_sf"/>
</dbReference>
<proteinExistence type="inferred from homology"/>
<comment type="subcellular location">
    <subcellularLocation>
        <location evidence="8">Cell membrane</location>
    </subcellularLocation>
</comment>
<evidence type="ECO:0000256" key="4">
    <source>
        <dbReference type="ARBA" id="ARBA00022679"/>
    </source>
</evidence>
<dbReference type="GO" id="GO:0009245">
    <property type="term" value="P:lipid A biosynthetic process"/>
    <property type="evidence" value="ECO:0007669"/>
    <property type="project" value="TreeGrafter"/>
</dbReference>
<comment type="similarity">
    <text evidence="8">Belongs to the glycosyltransferase group 1 family.</text>
</comment>
<dbReference type="PANTHER" id="PTHR42755:SF1">
    <property type="entry name" value="3-DEOXY-D-MANNO-OCTULOSONIC ACID TRANSFERASE, MITOCHONDRIAL-RELATED"/>
    <property type="match status" value="1"/>
</dbReference>
<comment type="function">
    <text evidence="8">Involved in lipopolysaccharide (LPS) biosynthesis. Catalyzes the transfer of 3-deoxy-D-manno-octulosonate (Kdo) residue(s) from CMP-Kdo to lipid IV(A), the tetraacyldisaccharide-1,4'-bisphosphate precursor of lipid A.</text>
</comment>
<keyword evidence="8" id="KW-1003">Cell membrane</keyword>
<dbReference type="EMBL" id="CP017478">
    <property type="protein sequence ID" value="AOW20870.1"/>
    <property type="molecule type" value="Genomic_DNA"/>
</dbReference>
<dbReference type="KEGG" id="lul:LPB138_09385"/>
<gene>
    <name evidence="10" type="ORF">LPB138_09385</name>
</gene>
<evidence type="ECO:0000256" key="6">
    <source>
        <dbReference type="ARBA" id="ARBA00049183"/>
    </source>
</evidence>
<feature type="domain" description="3-deoxy-D-manno-octulosonic-acid transferase N-terminal" evidence="9">
    <location>
        <begin position="38"/>
        <end position="206"/>
    </location>
</feature>
<dbReference type="STRING" id="1850246.LPB138_09385"/>
<comment type="pathway">
    <text evidence="1 8">Bacterial outer membrane biogenesis; LPS core biosynthesis.</text>
</comment>
<keyword evidence="11" id="KW-1185">Reference proteome</keyword>
<keyword evidence="4 8" id="KW-0808">Transferase</keyword>
<organism evidence="10 11">
    <name type="scientific">Urechidicola croceus</name>
    <dbReference type="NCBI Taxonomy" id="1850246"/>
    <lineage>
        <taxon>Bacteria</taxon>
        <taxon>Pseudomonadati</taxon>
        <taxon>Bacteroidota</taxon>
        <taxon>Flavobacteriia</taxon>
        <taxon>Flavobacteriales</taxon>
        <taxon>Flavobacteriaceae</taxon>
        <taxon>Urechidicola</taxon>
    </lineage>
</organism>
<keyword evidence="8" id="KW-0472">Membrane</keyword>
<protein>
    <recommendedName>
        <fullName evidence="3 8">3-deoxy-D-manno-octulosonic acid transferase</fullName>
        <shortName evidence="8">Kdo transferase</shortName>
        <ecNumber evidence="2 8">2.4.99.12</ecNumber>
    </recommendedName>
    <alternativeName>
        <fullName evidence="5 8">Lipid IV(A) 3-deoxy-D-manno-octulosonic acid transferase</fullName>
    </alternativeName>
</protein>
<dbReference type="GO" id="GO:0005886">
    <property type="term" value="C:plasma membrane"/>
    <property type="evidence" value="ECO:0007669"/>
    <property type="project" value="UniProtKB-SubCell"/>
</dbReference>
<dbReference type="Gene3D" id="3.40.50.2000">
    <property type="entry name" value="Glycogen Phosphorylase B"/>
    <property type="match status" value="1"/>
</dbReference>
<dbReference type="UniPathway" id="UPA00958"/>
<reference evidence="10 11" key="1">
    <citation type="submission" date="2016-10" db="EMBL/GenBank/DDBJ databases">
        <title>Lutibacter sp. LPB0138, isolated from marine gastropod.</title>
        <authorList>
            <person name="Kim E."/>
            <person name="Yi H."/>
        </authorList>
    </citation>
    <scope>NUCLEOTIDE SEQUENCE [LARGE SCALE GENOMIC DNA]</scope>
    <source>
        <strain evidence="10 11">LPB0138</strain>
    </source>
</reference>
<evidence type="ECO:0000256" key="2">
    <source>
        <dbReference type="ARBA" id="ARBA00012621"/>
    </source>
</evidence>
<dbReference type="InterPro" id="IPR039901">
    <property type="entry name" value="Kdotransferase"/>
</dbReference>
<dbReference type="SUPFAM" id="SSF53756">
    <property type="entry name" value="UDP-Glycosyltransferase/glycogen phosphorylase"/>
    <property type="match status" value="1"/>
</dbReference>
<name>A0A1D8P8H2_9FLAO</name>
<evidence type="ECO:0000256" key="7">
    <source>
        <dbReference type="PIRSR" id="PIRSR639901-1"/>
    </source>
</evidence>
<evidence type="ECO:0000256" key="5">
    <source>
        <dbReference type="ARBA" id="ARBA00031445"/>
    </source>
</evidence>
<dbReference type="PANTHER" id="PTHR42755">
    <property type="entry name" value="3-DEOXY-MANNO-OCTULOSONATE CYTIDYLYLTRANSFERASE"/>
    <property type="match status" value="1"/>
</dbReference>
<evidence type="ECO:0000256" key="8">
    <source>
        <dbReference type="RuleBase" id="RU365103"/>
    </source>
</evidence>
<evidence type="ECO:0000313" key="11">
    <source>
        <dbReference type="Proteomes" id="UP000176050"/>
    </source>
</evidence>
<dbReference type="GO" id="GO:0043842">
    <property type="term" value="F:Kdo transferase activity"/>
    <property type="evidence" value="ECO:0007669"/>
    <property type="project" value="UniProtKB-EC"/>
</dbReference>
<evidence type="ECO:0000313" key="10">
    <source>
        <dbReference type="EMBL" id="AOW20870.1"/>
    </source>
</evidence>
<dbReference type="InterPro" id="IPR007507">
    <property type="entry name" value="Glycos_transf_N"/>
</dbReference>
<dbReference type="OrthoDB" id="9789797at2"/>
<evidence type="ECO:0000259" key="9">
    <source>
        <dbReference type="Pfam" id="PF04413"/>
    </source>
</evidence>
<dbReference type="AlphaFoldDB" id="A0A1D8P8H2"/>
<dbReference type="Proteomes" id="UP000176050">
    <property type="component" value="Chromosome"/>
</dbReference>
<feature type="active site" description="Proton acceptor" evidence="7">
    <location>
        <position position="60"/>
    </location>
</feature>
<sequence>MYILYDIIVSASRFFLQIIALFNKKIKLFIGGRKETFEKLNSEINSDDKVIWIHCASLGEFEQGRPIIEKIKQKYTNHKIVLTFFSPSGYEVRKNYDGADVVCYLPLDTKSNAKKFLNAIHPDIAIFVKYEFWPNILKALKERNVETILVSGIFRKDQAFFGPFGGWMRKSLKSFSHFFVQDENSQKLLAGIGIQDVIISGDTRFDRVNEIRQQNNHLDFIEEFKQEKLTFVAGSTWKEDEQLIVDYINNKASKEEKFIIAPHNINPKEIKELQNSLNKKTVLFSEKEPQDLKEFQVFIIDTIGILTKIYSYANIAYVGGGFETGLHNILEPATFGVPIIIGPKYDKFREAVELVNEGGCFVVYTKDEFNSQLKELFTDENDRTKKGEITKSFINQNIGATKKVLEYIDSKIF</sequence>